<dbReference type="PANTHER" id="PTHR32060:SF30">
    <property type="entry name" value="CARBOXY-TERMINAL PROCESSING PROTEASE CTPA"/>
    <property type="match status" value="1"/>
</dbReference>
<dbReference type="SUPFAM" id="SSF50156">
    <property type="entry name" value="PDZ domain-like"/>
    <property type="match status" value="1"/>
</dbReference>
<organism evidence="5 8">
    <name type="scientific">Leptospira levettii</name>
    <dbReference type="NCBI Taxonomy" id="2023178"/>
    <lineage>
        <taxon>Bacteria</taxon>
        <taxon>Pseudomonadati</taxon>
        <taxon>Spirochaetota</taxon>
        <taxon>Spirochaetia</taxon>
        <taxon>Leptospirales</taxon>
        <taxon>Leptospiraceae</taxon>
        <taxon>Leptospira</taxon>
    </lineage>
</organism>
<keyword evidence="7" id="KW-1185">Reference proteome</keyword>
<dbReference type="CDD" id="cd07560">
    <property type="entry name" value="Peptidase_S41_CPP"/>
    <property type="match status" value="1"/>
</dbReference>
<evidence type="ECO:0000256" key="3">
    <source>
        <dbReference type="ARBA" id="ARBA00022825"/>
    </source>
</evidence>
<dbReference type="Proteomes" id="UP001209694">
    <property type="component" value="Unassembled WGS sequence"/>
</dbReference>
<keyword evidence="1" id="KW-0645">Protease</keyword>
<dbReference type="Gene3D" id="3.90.226.10">
    <property type="entry name" value="2-enoyl-CoA Hydratase, Chain A, domain 1"/>
    <property type="match status" value="1"/>
</dbReference>
<dbReference type="GO" id="GO:0007165">
    <property type="term" value="P:signal transduction"/>
    <property type="evidence" value="ECO:0007669"/>
    <property type="project" value="TreeGrafter"/>
</dbReference>
<protein>
    <submittedName>
        <fullName evidence="6">Peptidase S41</fullName>
    </submittedName>
    <submittedName>
        <fullName evidence="5">S41 family peptidase</fullName>
    </submittedName>
</protein>
<dbReference type="Proteomes" id="UP000297352">
    <property type="component" value="Unassembled WGS sequence"/>
</dbReference>
<evidence type="ECO:0000313" key="5">
    <source>
        <dbReference type="EMBL" id="MCW7516808.1"/>
    </source>
</evidence>
<accession>A0A5F2AK27</accession>
<evidence type="ECO:0000313" key="6">
    <source>
        <dbReference type="EMBL" id="TGL74683.1"/>
    </source>
</evidence>
<dbReference type="Pfam" id="PF03572">
    <property type="entry name" value="Peptidase_S41"/>
    <property type="match status" value="1"/>
</dbReference>
<dbReference type="GO" id="GO:0006508">
    <property type="term" value="P:proteolysis"/>
    <property type="evidence" value="ECO:0007669"/>
    <property type="project" value="UniProtKB-KW"/>
</dbReference>
<dbReference type="GO" id="GO:0004175">
    <property type="term" value="F:endopeptidase activity"/>
    <property type="evidence" value="ECO:0007669"/>
    <property type="project" value="TreeGrafter"/>
</dbReference>
<dbReference type="RefSeq" id="WP_100716029.1">
    <property type="nucleotide sequence ID" value="NZ_JAMQPS010000005.1"/>
</dbReference>
<dbReference type="Gene3D" id="2.30.42.10">
    <property type="match status" value="1"/>
</dbReference>
<dbReference type="EMBL" id="RQGI01000007">
    <property type="protein sequence ID" value="TGL74683.1"/>
    <property type="molecule type" value="Genomic_DNA"/>
</dbReference>
<dbReference type="PANTHER" id="PTHR32060">
    <property type="entry name" value="TAIL-SPECIFIC PROTEASE"/>
    <property type="match status" value="1"/>
</dbReference>
<gene>
    <name evidence="6" type="ORF">EHQ60_01830</name>
    <name evidence="5" type="ORF">ND810_16695</name>
</gene>
<dbReference type="GO" id="GO:0008236">
    <property type="term" value="F:serine-type peptidase activity"/>
    <property type="evidence" value="ECO:0007669"/>
    <property type="project" value="UniProtKB-KW"/>
</dbReference>
<keyword evidence="3" id="KW-0720">Serine protease</keyword>
<comment type="caution">
    <text evidence="5">The sequence shown here is derived from an EMBL/GenBank/DDBJ whole genome shotgun (WGS) entry which is preliminary data.</text>
</comment>
<dbReference type="InterPro" id="IPR004447">
    <property type="entry name" value="Peptidase_S41A"/>
</dbReference>
<dbReference type="SUPFAM" id="SSF52096">
    <property type="entry name" value="ClpP/crotonase"/>
    <property type="match status" value="1"/>
</dbReference>
<reference evidence="6" key="2">
    <citation type="journal article" date="2019" name="PLoS Negl. Trop. Dis.">
        <title>Revisiting the worldwide diversity of Leptospira species in the environment.</title>
        <authorList>
            <person name="Vincent A.T."/>
            <person name="Schiettekatte O."/>
            <person name="Bourhy P."/>
            <person name="Veyrier F.J."/>
            <person name="Picardeau M."/>
        </authorList>
    </citation>
    <scope>NUCLEOTIDE SEQUENCE</scope>
    <source>
        <strain evidence="6">201702449</strain>
    </source>
</reference>
<feature type="domain" description="Tail specific protease" evidence="4">
    <location>
        <begin position="273"/>
        <end position="490"/>
    </location>
</feature>
<evidence type="ECO:0000256" key="2">
    <source>
        <dbReference type="ARBA" id="ARBA00022801"/>
    </source>
</evidence>
<dbReference type="InterPro" id="IPR029045">
    <property type="entry name" value="ClpP/crotonase-like_dom_sf"/>
</dbReference>
<dbReference type="InterPro" id="IPR005151">
    <property type="entry name" value="Tail-specific_protease"/>
</dbReference>
<dbReference type="AlphaFoldDB" id="A0A5F2AK27"/>
<keyword evidence="2" id="KW-0378">Hydrolase</keyword>
<dbReference type="InterPro" id="IPR036034">
    <property type="entry name" value="PDZ_sf"/>
</dbReference>
<reference evidence="6" key="1">
    <citation type="submission" date="2018-10" db="EMBL/GenBank/DDBJ databases">
        <authorList>
            <person name="Vincent A.T."/>
            <person name="Schiettekatte O."/>
            <person name="Bourhy P."/>
            <person name="Veyrier F.J."/>
            <person name="Picardeau M."/>
        </authorList>
    </citation>
    <scope>NUCLEOTIDE SEQUENCE</scope>
    <source>
        <strain evidence="6">201702449</strain>
    </source>
</reference>
<name>A0A5F2AK27_9LEPT</name>
<evidence type="ECO:0000313" key="7">
    <source>
        <dbReference type="Proteomes" id="UP000297352"/>
    </source>
</evidence>
<dbReference type="EMBL" id="JAMQQD010000007">
    <property type="protein sequence ID" value="MCW7516808.1"/>
    <property type="molecule type" value="Genomic_DNA"/>
</dbReference>
<dbReference type="GO" id="GO:0030288">
    <property type="term" value="C:outer membrane-bounded periplasmic space"/>
    <property type="evidence" value="ECO:0007669"/>
    <property type="project" value="TreeGrafter"/>
</dbReference>
<evidence type="ECO:0000313" key="8">
    <source>
        <dbReference type="Proteomes" id="UP001209694"/>
    </source>
</evidence>
<sequence>MKFFSFLPTIFQSFTISISIFLLFCQLPTPNPSSMTPAKEIEKTYQYTKQISAIKIQMEKTYLYPNDLDNPNAYITAAVYATETLDHHILFPKTFYLKYKDTIRGNVLQEGKLTDVVIIQNPNLEDPIMDSDEVLLQLNDAFAKLSFTRDNLEDVMEVLYNQVFAKTANKVVNVSWSEIEFSASEGYVSNFLKSSLIQTRNYEELLKPQTIFSIDLPLTETKTKQKIITSLSNTSQLKQFGIQKNDEILTINGKSIRYLSLRKIYPMFNGKLGESVKLKIKRNLNQTFLVEIPFLESKPNENTKLVSGKIWKGQSNILQIKVNGFTKGIEKTATDLIKETYLVAMADAKQKDIPIQGIILDLRDNTGGYLDLIIECMRMFIPKGLLVTTKIGKRAPNEIYGNGSSITDLPLVVLINENTGSGSELIAGTVRLQKRGFIFGSKSTGQGIVHSMQKLNGYDSIILKITTSYLYLPNGKIFHGNGIEPDIWISDEANVKMKFPDSFPSQLTNISKEGKNEISSIAPLDSTKLSLWVETYGTAKQTIQKESKQGLTPDYQLLHSLDVFDGILANQTK</sequence>
<dbReference type="SMART" id="SM00245">
    <property type="entry name" value="TSPc"/>
    <property type="match status" value="1"/>
</dbReference>
<evidence type="ECO:0000256" key="1">
    <source>
        <dbReference type="ARBA" id="ARBA00022670"/>
    </source>
</evidence>
<proteinExistence type="predicted"/>
<reference evidence="5" key="3">
    <citation type="submission" date="2022-06" db="EMBL/GenBank/DDBJ databases">
        <title>Leptospira isolates from biofilms formed at urban environments.</title>
        <authorList>
            <person name="Ribeiro P.S."/>
            <person name="Sousa T."/>
            <person name="Carvalho N."/>
            <person name="Aburjaile F."/>
            <person name="Neves F."/>
            <person name="Oliveira D."/>
            <person name="Blanco L."/>
            <person name="Lima J."/>
            <person name="Costa F."/>
            <person name="Brenig B."/>
            <person name="Soares S."/>
            <person name="Ramos R."/>
            <person name="Goes-Neto A."/>
            <person name="Matiuzzi M."/>
            <person name="Azevedo V."/>
            <person name="Ristow P."/>
        </authorList>
    </citation>
    <scope>NUCLEOTIDE SEQUENCE</scope>
    <source>
        <strain evidence="5">VSF7</strain>
    </source>
</reference>
<evidence type="ECO:0000259" key="4">
    <source>
        <dbReference type="SMART" id="SM00245"/>
    </source>
</evidence>